<evidence type="ECO:0000313" key="2">
    <source>
        <dbReference type="Proteomes" id="UP001066276"/>
    </source>
</evidence>
<keyword evidence="2" id="KW-1185">Reference proteome</keyword>
<evidence type="ECO:0000313" key="1">
    <source>
        <dbReference type="EMBL" id="KAJ1200862.1"/>
    </source>
</evidence>
<protein>
    <submittedName>
        <fullName evidence="1">Uncharacterized protein</fullName>
    </submittedName>
</protein>
<name>A0AAV7VJE7_PLEWA</name>
<dbReference type="EMBL" id="JANPWB010000003">
    <property type="protein sequence ID" value="KAJ1200862.1"/>
    <property type="molecule type" value="Genomic_DNA"/>
</dbReference>
<sequence length="106" mass="11866">MECLHSKSAELGLLGEIRAKLGKYNDLAESEVTPLGRYATVQVCGDYRKREWLGATLDELVRPGCEDSDEKGIPLHAAGQVEDQFCQYYSDLYTSQIAYNEQGLMD</sequence>
<dbReference type="Proteomes" id="UP001066276">
    <property type="component" value="Chromosome 2_1"/>
</dbReference>
<reference evidence="1" key="1">
    <citation type="journal article" date="2022" name="bioRxiv">
        <title>Sequencing and chromosome-scale assembly of the giantPleurodeles waltlgenome.</title>
        <authorList>
            <person name="Brown T."/>
            <person name="Elewa A."/>
            <person name="Iarovenko S."/>
            <person name="Subramanian E."/>
            <person name="Araus A.J."/>
            <person name="Petzold A."/>
            <person name="Susuki M."/>
            <person name="Suzuki K.-i.T."/>
            <person name="Hayashi T."/>
            <person name="Toyoda A."/>
            <person name="Oliveira C."/>
            <person name="Osipova E."/>
            <person name="Leigh N.D."/>
            <person name="Simon A."/>
            <person name="Yun M.H."/>
        </authorList>
    </citation>
    <scope>NUCLEOTIDE SEQUENCE</scope>
    <source>
        <strain evidence="1">20211129_DDA</strain>
        <tissue evidence="1">Liver</tissue>
    </source>
</reference>
<accession>A0AAV7VJE7</accession>
<comment type="caution">
    <text evidence="1">The sequence shown here is derived from an EMBL/GenBank/DDBJ whole genome shotgun (WGS) entry which is preliminary data.</text>
</comment>
<organism evidence="1 2">
    <name type="scientific">Pleurodeles waltl</name>
    <name type="common">Iberian ribbed newt</name>
    <dbReference type="NCBI Taxonomy" id="8319"/>
    <lineage>
        <taxon>Eukaryota</taxon>
        <taxon>Metazoa</taxon>
        <taxon>Chordata</taxon>
        <taxon>Craniata</taxon>
        <taxon>Vertebrata</taxon>
        <taxon>Euteleostomi</taxon>
        <taxon>Amphibia</taxon>
        <taxon>Batrachia</taxon>
        <taxon>Caudata</taxon>
        <taxon>Salamandroidea</taxon>
        <taxon>Salamandridae</taxon>
        <taxon>Pleurodelinae</taxon>
        <taxon>Pleurodeles</taxon>
    </lineage>
</organism>
<proteinExistence type="predicted"/>
<dbReference type="AlphaFoldDB" id="A0AAV7VJE7"/>
<gene>
    <name evidence="1" type="ORF">NDU88_004683</name>
</gene>